<organism evidence="2 3">
    <name type="scientific">Bradyrhizobium macuxiense</name>
    <dbReference type="NCBI Taxonomy" id="1755647"/>
    <lineage>
        <taxon>Bacteria</taxon>
        <taxon>Pseudomonadati</taxon>
        <taxon>Pseudomonadota</taxon>
        <taxon>Alphaproteobacteria</taxon>
        <taxon>Hyphomicrobiales</taxon>
        <taxon>Nitrobacteraceae</taxon>
        <taxon>Bradyrhizobium</taxon>
    </lineage>
</organism>
<feature type="chain" id="PRO_5021933119" evidence="1">
    <location>
        <begin position="25"/>
        <end position="152"/>
    </location>
</feature>
<evidence type="ECO:0000256" key="1">
    <source>
        <dbReference type="SAM" id="SignalP"/>
    </source>
</evidence>
<dbReference type="AlphaFoldDB" id="A0A560LYK0"/>
<dbReference type="Proteomes" id="UP000321304">
    <property type="component" value="Unassembled WGS sequence"/>
</dbReference>
<proteinExistence type="predicted"/>
<sequence length="152" mass="16072">MLVYRSLLLLALAAASAPAGNAFAQGGPPPFPSDGAVPEPSSEACTNDFASLRRDTEARGRLIKAAADRHAPPAEACTLINSYNQAEIKMIKFVEANAARCAIPLQIAVQLKTGHTNTETLLRKVCAKAEQAAARPAGQVGDFDHLINRQIP</sequence>
<reference evidence="2 3" key="1">
    <citation type="submission" date="2019-06" db="EMBL/GenBank/DDBJ databases">
        <title>Genomic Encyclopedia of Type Strains, Phase IV (KMG-V): Genome sequencing to study the core and pangenomes of soil and plant-associated prokaryotes.</title>
        <authorList>
            <person name="Whitman W."/>
        </authorList>
    </citation>
    <scope>NUCLEOTIDE SEQUENCE [LARGE SCALE GENOMIC DNA]</scope>
    <source>
        <strain evidence="2 3">BR 10355</strain>
    </source>
</reference>
<feature type="signal peptide" evidence="1">
    <location>
        <begin position="1"/>
        <end position="24"/>
    </location>
</feature>
<name>A0A560LYK0_9BRAD</name>
<keyword evidence="1" id="KW-0732">Signal</keyword>
<evidence type="ECO:0000313" key="3">
    <source>
        <dbReference type="Proteomes" id="UP000321304"/>
    </source>
</evidence>
<accession>A0A560LYK0</accession>
<comment type="caution">
    <text evidence="2">The sequence shown here is derived from an EMBL/GenBank/DDBJ whole genome shotgun (WGS) entry which is preliminary data.</text>
</comment>
<evidence type="ECO:0000313" key="2">
    <source>
        <dbReference type="EMBL" id="TWC00493.1"/>
    </source>
</evidence>
<keyword evidence="3" id="KW-1185">Reference proteome</keyword>
<protein>
    <submittedName>
        <fullName evidence="2">Uncharacterized protein</fullName>
    </submittedName>
</protein>
<gene>
    <name evidence="2" type="ORF">FBZ93_105290</name>
</gene>
<dbReference type="EMBL" id="VITY01000005">
    <property type="protein sequence ID" value="TWC00493.1"/>
    <property type="molecule type" value="Genomic_DNA"/>
</dbReference>